<keyword evidence="2" id="KW-0732">Signal</keyword>
<name>X1GY89_9ZZZZ</name>
<dbReference type="PROSITE" id="PS51677">
    <property type="entry name" value="NODB"/>
    <property type="match status" value="1"/>
</dbReference>
<dbReference type="InterPro" id="IPR002509">
    <property type="entry name" value="NODB_dom"/>
</dbReference>
<dbReference type="EMBL" id="BARU01007619">
    <property type="protein sequence ID" value="GAH46569.1"/>
    <property type="molecule type" value="Genomic_DNA"/>
</dbReference>
<proteinExistence type="predicted"/>
<dbReference type="PANTHER" id="PTHR34216">
    <property type="match status" value="1"/>
</dbReference>
<evidence type="ECO:0000256" key="2">
    <source>
        <dbReference type="ARBA" id="ARBA00022729"/>
    </source>
</evidence>
<feature type="domain" description="NodB homology" evidence="3">
    <location>
        <begin position="6"/>
        <end position="161"/>
    </location>
</feature>
<evidence type="ECO:0000259" key="3">
    <source>
        <dbReference type="PROSITE" id="PS51677"/>
    </source>
</evidence>
<dbReference type="Gene3D" id="3.20.20.370">
    <property type="entry name" value="Glycoside hydrolase/deacetylase"/>
    <property type="match status" value="1"/>
</dbReference>
<protein>
    <recommendedName>
        <fullName evidence="3">NodB homology domain-containing protein</fullName>
    </recommendedName>
</protein>
<gene>
    <name evidence="4" type="ORF">S03H2_15012</name>
</gene>
<dbReference type="InterPro" id="IPR051398">
    <property type="entry name" value="Polysacch_Deacetylase"/>
</dbReference>
<evidence type="ECO:0000313" key="4">
    <source>
        <dbReference type="EMBL" id="GAH46569.1"/>
    </source>
</evidence>
<dbReference type="AlphaFoldDB" id="X1GY89"/>
<feature type="non-terminal residue" evidence="4">
    <location>
        <position position="161"/>
    </location>
</feature>
<dbReference type="GO" id="GO:0016810">
    <property type="term" value="F:hydrolase activity, acting on carbon-nitrogen (but not peptide) bonds"/>
    <property type="evidence" value="ECO:0007669"/>
    <property type="project" value="InterPro"/>
</dbReference>
<comment type="subcellular location">
    <subcellularLocation>
        <location evidence="1">Secreted</location>
    </subcellularLocation>
</comment>
<dbReference type="PANTHER" id="PTHR34216:SF3">
    <property type="entry name" value="POLY-BETA-1,6-N-ACETYL-D-GLUCOSAMINE N-DEACETYLASE"/>
    <property type="match status" value="1"/>
</dbReference>
<accession>X1GY89</accession>
<organism evidence="4">
    <name type="scientific">marine sediment metagenome</name>
    <dbReference type="NCBI Taxonomy" id="412755"/>
    <lineage>
        <taxon>unclassified sequences</taxon>
        <taxon>metagenomes</taxon>
        <taxon>ecological metagenomes</taxon>
    </lineage>
</organism>
<dbReference type="InterPro" id="IPR011330">
    <property type="entry name" value="Glyco_hydro/deAcase_b/a-brl"/>
</dbReference>
<dbReference type="SUPFAM" id="SSF88713">
    <property type="entry name" value="Glycoside hydrolase/deacetylase"/>
    <property type="match status" value="1"/>
</dbReference>
<dbReference type="GO" id="GO:0005576">
    <property type="term" value="C:extracellular region"/>
    <property type="evidence" value="ECO:0007669"/>
    <property type="project" value="UniProtKB-SubCell"/>
</dbReference>
<sequence length="161" mass="17790">MVAEGNLIVTTSWDDGTISDLKLAELLDKHGIEGTFYISRSSTHNLLQQEDIAAIDKKFEIGAHTMNHPDLTRVSSPQVGKEIKDSKAYLEDLLGHPVSMFCYPYGKYNGDLKEIVKGHGFIGARTCEPGGLSLPRDPYQWHITLFASNGSPLMALKICLK</sequence>
<evidence type="ECO:0000256" key="1">
    <source>
        <dbReference type="ARBA" id="ARBA00004613"/>
    </source>
</evidence>
<dbReference type="Pfam" id="PF01522">
    <property type="entry name" value="Polysacc_deac_1"/>
    <property type="match status" value="1"/>
</dbReference>
<dbReference type="GO" id="GO:0005975">
    <property type="term" value="P:carbohydrate metabolic process"/>
    <property type="evidence" value="ECO:0007669"/>
    <property type="project" value="InterPro"/>
</dbReference>
<comment type="caution">
    <text evidence="4">The sequence shown here is derived from an EMBL/GenBank/DDBJ whole genome shotgun (WGS) entry which is preliminary data.</text>
</comment>
<reference evidence="4" key="1">
    <citation type="journal article" date="2014" name="Front. Microbiol.">
        <title>High frequency of phylogenetically diverse reductive dehalogenase-homologous genes in deep subseafloor sedimentary metagenomes.</title>
        <authorList>
            <person name="Kawai M."/>
            <person name="Futagami T."/>
            <person name="Toyoda A."/>
            <person name="Takaki Y."/>
            <person name="Nishi S."/>
            <person name="Hori S."/>
            <person name="Arai W."/>
            <person name="Tsubouchi T."/>
            <person name="Morono Y."/>
            <person name="Uchiyama I."/>
            <person name="Ito T."/>
            <person name="Fujiyama A."/>
            <person name="Inagaki F."/>
            <person name="Takami H."/>
        </authorList>
    </citation>
    <scope>NUCLEOTIDE SEQUENCE</scope>
    <source>
        <strain evidence="4">Expedition CK06-06</strain>
    </source>
</reference>
<dbReference type="CDD" id="cd10967">
    <property type="entry name" value="CE4_GLA_like_6s"/>
    <property type="match status" value="1"/>
</dbReference>